<organism evidence="8 9">
    <name type="scientific">Actinomyces graevenitzii C83</name>
    <dbReference type="NCBI Taxonomy" id="435830"/>
    <lineage>
        <taxon>Bacteria</taxon>
        <taxon>Bacillati</taxon>
        <taxon>Actinomycetota</taxon>
        <taxon>Actinomycetes</taxon>
        <taxon>Actinomycetales</taxon>
        <taxon>Actinomycetaceae</taxon>
        <taxon>Actinomyces</taxon>
    </lineage>
</organism>
<evidence type="ECO:0000313" key="9">
    <source>
        <dbReference type="Proteomes" id="UP000003822"/>
    </source>
</evidence>
<keyword evidence="2" id="KW-1003">Cell membrane</keyword>
<dbReference type="AlphaFoldDB" id="G9PCW5"/>
<evidence type="ECO:0000256" key="1">
    <source>
        <dbReference type="ARBA" id="ARBA00004651"/>
    </source>
</evidence>
<dbReference type="Proteomes" id="UP000003822">
    <property type="component" value="Unassembled WGS sequence"/>
</dbReference>
<feature type="transmembrane region" description="Helical" evidence="6">
    <location>
        <begin position="306"/>
        <end position="323"/>
    </location>
</feature>
<dbReference type="CDD" id="cd06174">
    <property type="entry name" value="MFS"/>
    <property type="match status" value="1"/>
</dbReference>
<keyword evidence="9" id="KW-1185">Reference proteome</keyword>
<proteinExistence type="predicted"/>
<dbReference type="OrthoDB" id="4332123at2"/>
<dbReference type="EMBL" id="ACRN01000001">
    <property type="protein sequence ID" value="EHM89579.1"/>
    <property type="molecule type" value="Genomic_DNA"/>
</dbReference>
<comment type="caution">
    <text evidence="8">The sequence shown here is derived from an EMBL/GenBank/DDBJ whole genome shotgun (WGS) entry which is preliminary data.</text>
</comment>
<dbReference type="SUPFAM" id="SSF103473">
    <property type="entry name" value="MFS general substrate transporter"/>
    <property type="match status" value="1"/>
</dbReference>
<name>G9PCW5_9ACTO</name>
<feature type="transmembrane region" description="Helical" evidence="6">
    <location>
        <begin position="237"/>
        <end position="260"/>
    </location>
</feature>
<accession>G9PCW5</accession>
<dbReference type="PATRIC" id="fig|435830.3.peg.236"/>
<evidence type="ECO:0000256" key="5">
    <source>
        <dbReference type="ARBA" id="ARBA00023136"/>
    </source>
</evidence>
<feature type="transmembrane region" description="Helical" evidence="6">
    <location>
        <begin position="398"/>
        <end position="419"/>
    </location>
</feature>
<evidence type="ECO:0000256" key="2">
    <source>
        <dbReference type="ARBA" id="ARBA00022475"/>
    </source>
</evidence>
<sequence>MPQARLTSNTVKKSAPAQQATNQKDGLKAWIVFLGGGLAYCMAMCARTSFGVAVPWADHRFGLSSAQLAVFIMGQLAVYAAAQIPVGLLLDRYGSRKVLTCGLIIVGLGQLALAQAHTFPTALAARALVGAGDATAFIGVVRFLPAWFSASRVPLLTQITNVGGQIGQVISAFPVVWWLHDYGWSTSFNLVALAVFIAAVATAVLVRDDPSGTKAPVAQTESVRRSMGAVLRNRATWVGWMIHATAAFPFNVIALMWGSAWMRQGMHLSDTVSATMLSLEGLFLVAAGIPAGIISGRWPRRRLQTCLAAYAISVLTWVVGLALSPSAAAALIVIIGAAIGSCVGALGFDIVREYTQRSRWGVAIGTVNTGGFVSSIIAVELVGLILDLRGGARTGSDFIVAFGAMGVIIALLVVGLLIVSRRLHPQVVIPQES</sequence>
<evidence type="ECO:0000256" key="6">
    <source>
        <dbReference type="SAM" id="Phobius"/>
    </source>
</evidence>
<keyword evidence="5 6" id="KW-0472">Membrane</keyword>
<dbReference type="InterPro" id="IPR036259">
    <property type="entry name" value="MFS_trans_sf"/>
</dbReference>
<dbReference type="InterPro" id="IPR011701">
    <property type="entry name" value="MFS"/>
</dbReference>
<feature type="transmembrane region" description="Helical" evidence="6">
    <location>
        <begin position="186"/>
        <end position="206"/>
    </location>
</feature>
<feature type="domain" description="Major facilitator superfamily (MFS) profile" evidence="7">
    <location>
        <begin position="32"/>
        <end position="422"/>
    </location>
</feature>
<dbReference type="InterPro" id="IPR020846">
    <property type="entry name" value="MFS_dom"/>
</dbReference>
<dbReference type="PANTHER" id="PTHR43124">
    <property type="entry name" value="PURINE EFFLUX PUMP PBUE"/>
    <property type="match status" value="1"/>
</dbReference>
<feature type="transmembrane region" description="Helical" evidence="6">
    <location>
        <begin position="272"/>
        <end position="294"/>
    </location>
</feature>
<dbReference type="Pfam" id="PF07690">
    <property type="entry name" value="MFS_1"/>
    <property type="match status" value="1"/>
</dbReference>
<dbReference type="GO" id="GO:0022857">
    <property type="term" value="F:transmembrane transporter activity"/>
    <property type="evidence" value="ECO:0007669"/>
    <property type="project" value="InterPro"/>
</dbReference>
<feature type="transmembrane region" description="Helical" evidence="6">
    <location>
        <begin position="68"/>
        <end position="90"/>
    </location>
</feature>
<feature type="transmembrane region" description="Helical" evidence="6">
    <location>
        <begin position="29"/>
        <end position="56"/>
    </location>
</feature>
<dbReference type="Gene3D" id="1.20.1250.20">
    <property type="entry name" value="MFS general substrate transporter like domains"/>
    <property type="match status" value="2"/>
</dbReference>
<feature type="transmembrane region" description="Helical" evidence="6">
    <location>
        <begin position="97"/>
        <end position="117"/>
    </location>
</feature>
<reference evidence="8 9" key="1">
    <citation type="submission" date="2011-10" db="EMBL/GenBank/DDBJ databases">
        <title>The Genome Sequence of Actinomyces graevenitzii C83.</title>
        <authorList>
            <consortium name="The Broad Institute Genome Sequencing Platform"/>
            <consortium name="The Broad Institute Genome Sequencing Center for Infectious Disease"/>
            <person name="Earl A."/>
            <person name="Ward D."/>
            <person name="Feldgarden M."/>
            <person name="Gevers D."/>
            <person name="Sibley C.D."/>
            <person name="Field T.R."/>
            <person name="Grinwis M."/>
            <person name="Eshaghurshan C.S."/>
            <person name="Surette M.G."/>
            <person name="Young S.K."/>
            <person name="Zeng Q."/>
            <person name="Gargeya S."/>
            <person name="Fitzgerald M."/>
            <person name="Haas B."/>
            <person name="Abouelleil A."/>
            <person name="Alvarado L."/>
            <person name="Arachchi H.M."/>
            <person name="Berlin A."/>
            <person name="Brown A."/>
            <person name="Chapman S.B."/>
            <person name="Chen Z."/>
            <person name="Dunbar C."/>
            <person name="Freedman E."/>
            <person name="Gearin G."/>
            <person name="Goldberg J."/>
            <person name="Griggs A."/>
            <person name="Gujja S."/>
            <person name="Heiman D."/>
            <person name="Howarth C."/>
            <person name="Larson L."/>
            <person name="Lui A."/>
            <person name="MacDonald P.J.P."/>
            <person name="Montmayeur A."/>
            <person name="Murphy C."/>
            <person name="Neiman D."/>
            <person name="Pearson M."/>
            <person name="Priest M."/>
            <person name="Roberts A."/>
            <person name="Saif S."/>
            <person name="Shea T."/>
            <person name="Shenoy N."/>
            <person name="Sisk P."/>
            <person name="Stolte C."/>
            <person name="Sykes S."/>
            <person name="Wortman J."/>
            <person name="Nusbaum C."/>
            <person name="Birren B."/>
        </authorList>
    </citation>
    <scope>NUCLEOTIDE SEQUENCE [LARGE SCALE GENOMIC DNA]</scope>
    <source>
        <strain evidence="8 9">C83</strain>
    </source>
</reference>
<comment type="subcellular location">
    <subcellularLocation>
        <location evidence="1">Cell membrane</location>
        <topology evidence="1">Multi-pass membrane protein</topology>
    </subcellularLocation>
</comment>
<dbReference type="PANTHER" id="PTHR43124:SF3">
    <property type="entry name" value="CHLORAMPHENICOL EFFLUX PUMP RV0191"/>
    <property type="match status" value="1"/>
</dbReference>
<evidence type="ECO:0000256" key="3">
    <source>
        <dbReference type="ARBA" id="ARBA00022692"/>
    </source>
</evidence>
<keyword evidence="4 6" id="KW-1133">Transmembrane helix</keyword>
<dbReference type="eggNOG" id="COG2223">
    <property type="taxonomic scope" value="Bacteria"/>
</dbReference>
<dbReference type="InterPro" id="IPR050189">
    <property type="entry name" value="MFS_Efflux_Transporters"/>
</dbReference>
<gene>
    <name evidence="8" type="ORF">HMPREF0045_00244</name>
</gene>
<evidence type="ECO:0000259" key="7">
    <source>
        <dbReference type="PROSITE" id="PS50850"/>
    </source>
</evidence>
<feature type="transmembrane region" description="Helical" evidence="6">
    <location>
        <begin position="360"/>
        <end position="386"/>
    </location>
</feature>
<evidence type="ECO:0000256" key="4">
    <source>
        <dbReference type="ARBA" id="ARBA00022989"/>
    </source>
</evidence>
<dbReference type="GO" id="GO:0005886">
    <property type="term" value="C:plasma membrane"/>
    <property type="evidence" value="ECO:0007669"/>
    <property type="project" value="UniProtKB-SubCell"/>
</dbReference>
<keyword evidence="3 6" id="KW-0812">Transmembrane</keyword>
<dbReference type="HOGENOM" id="CLU_001265_62_1_11"/>
<dbReference type="PROSITE" id="PS50850">
    <property type="entry name" value="MFS"/>
    <property type="match status" value="1"/>
</dbReference>
<feature type="transmembrane region" description="Helical" evidence="6">
    <location>
        <begin position="329"/>
        <end position="348"/>
    </location>
</feature>
<evidence type="ECO:0000313" key="8">
    <source>
        <dbReference type="EMBL" id="EHM89579.1"/>
    </source>
</evidence>
<protein>
    <recommendedName>
        <fullName evidence="7">Major facilitator superfamily (MFS) profile domain-containing protein</fullName>
    </recommendedName>
</protein>
<dbReference type="STRING" id="435830.HMPREF0045_00244"/>